<dbReference type="RefSeq" id="WP_191695788.1">
    <property type="nucleotide sequence ID" value="NZ_JACSQN010000018.1"/>
</dbReference>
<keyword evidence="2" id="KW-1185">Reference proteome</keyword>
<comment type="caution">
    <text evidence="1">The sequence shown here is derived from an EMBL/GenBank/DDBJ whole genome shotgun (WGS) entry which is preliminary data.</text>
</comment>
<evidence type="ECO:0000313" key="1">
    <source>
        <dbReference type="EMBL" id="MBD7985960.1"/>
    </source>
</evidence>
<evidence type="ECO:0000313" key="2">
    <source>
        <dbReference type="Proteomes" id="UP000626786"/>
    </source>
</evidence>
<gene>
    <name evidence="1" type="ORF">H9649_15420</name>
</gene>
<protein>
    <submittedName>
        <fullName evidence="1">Uncharacterized protein</fullName>
    </submittedName>
</protein>
<dbReference type="Proteomes" id="UP000626786">
    <property type="component" value="Unassembled WGS sequence"/>
</dbReference>
<dbReference type="EMBL" id="JACSQN010000018">
    <property type="protein sequence ID" value="MBD7985960.1"/>
    <property type="molecule type" value="Genomic_DNA"/>
</dbReference>
<accession>A0ABR8UD64</accession>
<proteinExistence type="predicted"/>
<sequence>MDAPQSLTGEPGIDWDGEEASAFIEIPVSSSSEMFQVMMEFARKQSADRMKVLFVALDGRNPFRRFKNTVIELGIDEEWFDFERMYARNIMT</sequence>
<name>A0ABR8UD64_9BACL</name>
<organism evidence="1 2">
    <name type="scientific">Sporosarcina quadrami</name>
    <dbReference type="NCBI Taxonomy" id="2762234"/>
    <lineage>
        <taxon>Bacteria</taxon>
        <taxon>Bacillati</taxon>
        <taxon>Bacillota</taxon>
        <taxon>Bacilli</taxon>
        <taxon>Bacillales</taxon>
        <taxon>Caryophanaceae</taxon>
        <taxon>Sporosarcina</taxon>
    </lineage>
</organism>
<reference evidence="1 2" key="1">
    <citation type="submission" date="2020-08" db="EMBL/GenBank/DDBJ databases">
        <title>A Genomic Blueprint of the Chicken Gut Microbiome.</title>
        <authorList>
            <person name="Gilroy R."/>
            <person name="Ravi A."/>
            <person name="Getino M."/>
            <person name="Pursley I."/>
            <person name="Horton D.L."/>
            <person name="Alikhan N.-F."/>
            <person name="Baker D."/>
            <person name="Gharbi K."/>
            <person name="Hall N."/>
            <person name="Watson M."/>
            <person name="Adriaenssens E.M."/>
            <person name="Foster-Nyarko E."/>
            <person name="Jarju S."/>
            <person name="Secka A."/>
            <person name="Antonio M."/>
            <person name="Oren A."/>
            <person name="Chaudhuri R."/>
            <person name="La Ragione R.M."/>
            <person name="Hildebrand F."/>
            <person name="Pallen M.J."/>
        </authorList>
    </citation>
    <scope>NUCLEOTIDE SEQUENCE [LARGE SCALE GENOMIC DNA]</scope>
    <source>
        <strain evidence="1 2">Sa2YVA2</strain>
    </source>
</reference>